<reference evidence="3 4" key="1">
    <citation type="submission" date="2019-08" db="EMBL/GenBank/DDBJ databases">
        <title>In-depth cultivation of the pig gut microbiome towards novel bacterial diversity and tailored functional studies.</title>
        <authorList>
            <person name="Wylensek D."/>
            <person name="Hitch T.C.A."/>
            <person name="Clavel T."/>
        </authorList>
    </citation>
    <scope>NUCLEOTIDE SEQUENCE [LARGE SCALE GENOMIC DNA]</scope>
    <source>
        <strain evidence="3 4">WCA-470BD-2E</strain>
    </source>
</reference>
<dbReference type="InterPro" id="IPR029787">
    <property type="entry name" value="Nucleotide_cyclase"/>
</dbReference>
<comment type="caution">
    <text evidence="3">The sequence shown here is derived from an EMBL/GenBank/DDBJ whole genome shotgun (WGS) entry which is preliminary data.</text>
</comment>
<feature type="transmembrane region" description="Helical" evidence="1">
    <location>
        <begin position="50"/>
        <end position="71"/>
    </location>
</feature>
<dbReference type="AlphaFoldDB" id="A0A844FM26"/>
<dbReference type="InterPro" id="IPR043128">
    <property type="entry name" value="Rev_trsase/Diguanyl_cyclase"/>
</dbReference>
<dbReference type="Gene3D" id="3.30.70.270">
    <property type="match status" value="1"/>
</dbReference>
<dbReference type="Pfam" id="PF00990">
    <property type="entry name" value="GGDEF"/>
    <property type="match status" value="1"/>
</dbReference>
<dbReference type="GO" id="GO:1902201">
    <property type="term" value="P:negative regulation of bacterial-type flagellum-dependent cell motility"/>
    <property type="evidence" value="ECO:0007669"/>
    <property type="project" value="TreeGrafter"/>
</dbReference>
<keyword evidence="1" id="KW-1133">Transmembrane helix</keyword>
<proteinExistence type="predicted"/>
<feature type="domain" description="GGDEF" evidence="2">
    <location>
        <begin position="266"/>
        <end position="398"/>
    </location>
</feature>
<evidence type="ECO:0000259" key="2">
    <source>
        <dbReference type="PROSITE" id="PS50887"/>
    </source>
</evidence>
<dbReference type="PANTHER" id="PTHR45138:SF23">
    <property type="entry name" value="SIGNALING PROTEIN"/>
    <property type="match status" value="1"/>
</dbReference>
<dbReference type="PANTHER" id="PTHR45138">
    <property type="entry name" value="REGULATORY COMPONENTS OF SENSORY TRANSDUCTION SYSTEM"/>
    <property type="match status" value="1"/>
</dbReference>
<dbReference type="PROSITE" id="PS50887">
    <property type="entry name" value="GGDEF"/>
    <property type="match status" value="1"/>
</dbReference>
<evidence type="ECO:0000256" key="1">
    <source>
        <dbReference type="SAM" id="Phobius"/>
    </source>
</evidence>
<name>A0A844FM26_9LACO</name>
<dbReference type="InterPro" id="IPR000160">
    <property type="entry name" value="GGDEF_dom"/>
</dbReference>
<dbReference type="GO" id="GO:0043709">
    <property type="term" value="P:cell adhesion involved in single-species biofilm formation"/>
    <property type="evidence" value="ECO:0007669"/>
    <property type="project" value="TreeGrafter"/>
</dbReference>
<evidence type="ECO:0000313" key="4">
    <source>
        <dbReference type="Proteomes" id="UP000452141"/>
    </source>
</evidence>
<accession>A0A844FM26</accession>
<sequence>MHATAVMAQLSNIFLDYYTSLDIILTLFLIAVFILVLFDQHHPRRFKIYSYQVLGSLLLYNIFDWLSVYLINSPPNTDRLFHFIKAFEYIFGVGIGYSIALYLRPGKKNWLLHSVFGLNIIYELASVYTGWNLSIGPNKAIKHGPYHFVITLIWLIILIVIADSFNHFSKGISKKEKYITYYIGCVVYVGVILQDLSNGVIHTSCISITIGYIIILLLFQNNNLNFSDQTITKQEYLITTDALTGLGSRYSYEKELKTFAKNIQDKKVVAYSIDLNGLKGTNDTYGHQEGDRLIKEAAMVIHDTFRGSRCFRTGGDEFAIVVIGKPDHGKELLTKLKDNIAMYNRKSRLKISLSVGMASSKEVVSGGLRELMALADQRMYQEKRKYYMDPKHDRRKNR</sequence>
<feature type="transmembrane region" description="Helical" evidence="1">
    <location>
        <begin position="83"/>
        <end position="103"/>
    </location>
</feature>
<dbReference type="NCBIfam" id="TIGR00254">
    <property type="entry name" value="GGDEF"/>
    <property type="match status" value="1"/>
</dbReference>
<dbReference type="RefSeq" id="WP_154486440.1">
    <property type="nucleotide sequence ID" value="NZ_VUMW01000004.1"/>
</dbReference>
<keyword evidence="1" id="KW-0812">Transmembrane</keyword>
<dbReference type="InterPro" id="IPR050469">
    <property type="entry name" value="Diguanylate_Cyclase"/>
</dbReference>
<dbReference type="EMBL" id="VUMW01000004">
    <property type="protein sequence ID" value="MST79343.1"/>
    <property type="molecule type" value="Genomic_DNA"/>
</dbReference>
<feature type="transmembrane region" description="Helical" evidence="1">
    <location>
        <begin position="146"/>
        <end position="166"/>
    </location>
</feature>
<protein>
    <submittedName>
        <fullName evidence="3">GGDEF domain-containing protein</fullName>
    </submittedName>
</protein>
<dbReference type="SUPFAM" id="SSF55073">
    <property type="entry name" value="Nucleotide cyclase"/>
    <property type="match status" value="1"/>
</dbReference>
<feature type="transmembrane region" description="Helical" evidence="1">
    <location>
        <begin position="110"/>
        <end position="131"/>
    </location>
</feature>
<dbReference type="SMART" id="SM00267">
    <property type="entry name" value="GGDEF"/>
    <property type="match status" value="1"/>
</dbReference>
<dbReference type="Proteomes" id="UP000452141">
    <property type="component" value="Unassembled WGS sequence"/>
</dbReference>
<organism evidence="3 4">
    <name type="scientific">Lactobacillus equicursoris</name>
    <dbReference type="NCBI Taxonomy" id="420645"/>
    <lineage>
        <taxon>Bacteria</taxon>
        <taxon>Bacillati</taxon>
        <taxon>Bacillota</taxon>
        <taxon>Bacilli</taxon>
        <taxon>Lactobacillales</taxon>
        <taxon>Lactobacillaceae</taxon>
        <taxon>Lactobacillus</taxon>
    </lineage>
</organism>
<feature type="transmembrane region" description="Helical" evidence="1">
    <location>
        <begin position="200"/>
        <end position="219"/>
    </location>
</feature>
<feature type="transmembrane region" description="Helical" evidence="1">
    <location>
        <begin position="178"/>
        <end position="194"/>
    </location>
</feature>
<dbReference type="GO" id="GO:0005886">
    <property type="term" value="C:plasma membrane"/>
    <property type="evidence" value="ECO:0007669"/>
    <property type="project" value="TreeGrafter"/>
</dbReference>
<dbReference type="CDD" id="cd01949">
    <property type="entry name" value="GGDEF"/>
    <property type="match status" value="1"/>
</dbReference>
<evidence type="ECO:0000313" key="3">
    <source>
        <dbReference type="EMBL" id="MST79343.1"/>
    </source>
</evidence>
<gene>
    <name evidence="3" type="ORF">FYJ61_02355</name>
</gene>
<keyword evidence="1" id="KW-0472">Membrane</keyword>
<dbReference type="GO" id="GO:0052621">
    <property type="term" value="F:diguanylate cyclase activity"/>
    <property type="evidence" value="ECO:0007669"/>
    <property type="project" value="TreeGrafter"/>
</dbReference>
<feature type="transmembrane region" description="Helical" evidence="1">
    <location>
        <begin position="17"/>
        <end position="38"/>
    </location>
</feature>